<evidence type="ECO:0000256" key="1">
    <source>
        <dbReference type="ARBA" id="ARBA00023015"/>
    </source>
</evidence>
<dbReference type="InterPro" id="IPR018060">
    <property type="entry name" value="HTH_AraC"/>
</dbReference>
<dbReference type="InterPro" id="IPR014710">
    <property type="entry name" value="RmlC-like_jellyroll"/>
</dbReference>
<dbReference type="InterPro" id="IPR020449">
    <property type="entry name" value="Tscrpt_reg_AraC-type_HTH"/>
</dbReference>
<evidence type="ECO:0000313" key="5">
    <source>
        <dbReference type="EMBL" id="MCU6792696.1"/>
    </source>
</evidence>
<dbReference type="SUPFAM" id="SSF46689">
    <property type="entry name" value="Homeodomain-like"/>
    <property type="match status" value="2"/>
</dbReference>
<dbReference type="InterPro" id="IPR009057">
    <property type="entry name" value="Homeodomain-like_sf"/>
</dbReference>
<keyword evidence="6" id="KW-1185">Reference proteome</keyword>
<dbReference type="RefSeq" id="WP_262684072.1">
    <property type="nucleotide sequence ID" value="NZ_JAOQIO010000034.1"/>
</dbReference>
<dbReference type="PRINTS" id="PR00032">
    <property type="entry name" value="HTHARAC"/>
</dbReference>
<dbReference type="PROSITE" id="PS01124">
    <property type="entry name" value="HTH_ARAC_FAMILY_2"/>
    <property type="match status" value="1"/>
</dbReference>
<dbReference type="SUPFAM" id="SSF51215">
    <property type="entry name" value="Regulatory protein AraC"/>
    <property type="match status" value="1"/>
</dbReference>
<evidence type="ECO:0000256" key="3">
    <source>
        <dbReference type="ARBA" id="ARBA00023163"/>
    </source>
</evidence>
<protein>
    <submittedName>
        <fullName evidence="5">AraC family transcriptional regulator</fullName>
    </submittedName>
</protein>
<evidence type="ECO:0000313" key="6">
    <source>
        <dbReference type="Proteomes" id="UP001652445"/>
    </source>
</evidence>
<dbReference type="EMBL" id="JAOQIO010000034">
    <property type="protein sequence ID" value="MCU6792696.1"/>
    <property type="molecule type" value="Genomic_DNA"/>
</dbReference>
<gene>
    <name evidence="5" type="ORF">OB236_11250</name>
</gene>
<reference evidence="5 6" key="1">
    <citation type="submission" date="2022-09" db="EMBL/GenBank/DDBJ databases">
        <authorList>
            <person name="Han X.L."/>
            <person name="Wang Q."/>
            <person name="Lu T."/>
        </authorList>
    </citation>
    <scope>NUCLEOTIDE SEQUENCE [LARGE SCALE GENOMIC DNA]</scope>
    <source>
        <strain evidence="5 6">WQ 127069</strain>
    </source>
</reference>
<keyword evidence="2" id="KW-0238">DNA-binding</keyword>
<keyword evidence="1" id="KW-0805">Transcription regulation</keyword>
<dbReference type="SMART" id="SM00342">
    <property type="entry name" value="HTH_ARAC"/>
    <property type="match status" value="1"/>
</dbReference>
<organism evidence="5 6">
    <name type="scientific">Paenibacillus baimaensis</name>
    <dbReference type="NCBI Taxonomy" id="2982185"/>
    <lineage>
        <taxon>Bacteria</taxon>
        <taxon>Bacillati</taxon>
        <taxon>Bacillota</taxon>
        <taxon>Bacilli</taxon>
        <taxon>Bacillales</taxon>
        <taxon>Paenibacillaceae</taxon>
        <taxon>Paenibacillus</taxon>
    </lineage>
</organism>
<evidence type="ECO:0000256" key="2">
    <source>
        <dbReference type="ARBA" id="ARBA00023125"/>
    </source>
</evidence>
<comment type="caution">
    <text evidence="5">The sequence shown here is derived from an EMBL/GenBank/DDBJ whole genome shotgun (WGS) entry which is preliminary data.</text>
</comment>
<dbReference type="InterPro" id="IPR003313">
    <property type="entry name" value="AraC-bd"/>
</dbReference>
<feature type="domain" description="HTH araC/xylS-type" evidence="4">
    <location>
        <begin position="180"/>
        <end position="279"/>
    </location>
</feature>
<dbReference type="InterPro" id="IPR037923">
    <property type="entry name" value="HTH-like"/>
</dbReference>
<keyword evidence="3" id="KW-0804">Transcription</keyword>
<dbReference type="Proteomes" id="UP001652445">
    <property type="component" value="Unassembled WGS sequence"/>
</dbReference>
<proteinExistence type="predicted"/>
<dbReference type="PANTHER" id="PTHR43280:SF2">
    <property type="entry name" value="HTH-TYPE TRANSCRIPTIONAL REGULATOR EXSA"/>
    <property type="match status" value="1"/>
</dbReference>
<sequence length="286" mass="33328">MCAATLHLNSIFDFSYRQNQPYNQSAFHSHPNYEVYYFHSGKCNFLIGDRIYVLAPGDLILMNGMTLHCPKIDPNVEYVRSTIHFEPKRLQPLLGTQTELPILQPFQEMGNHLLRLSEKARTEVERILEHMHDQNTRHDVVGSFRARLAFVDLLTLIYELCLHPLEHVNAQSTAKEKTVQQVITFLETHYNEDVTLDQVQKHLHVSKFYLSRMFKEVTGVTMFEFVYRRRINQARIEFVLDPSVSVTDVCFRVGFKHLAHFSRVFKELVGVTPVQYKKSLTATTVQ</sequence>
<evidence type="ECO:0000259" key="4">
    <source>
        <dbReference type="PROSITE" id="PS01124"/>
    </source>
</evidence>
<dbReference type="PANTHER" id="PTHR43280">
    <property type="entry name" value="ARAC-FAMILY TRANSCRIPTIONAL REGULATOR"/>
    <property type="match status" value="1"/>
</dbReference>
<accession>A0ABT2UEY7</accession>
<dbReference type="Pfam" id="PF02311">
    <property type="entry name" value="AraC_binding"/>
    <property type="match status" value="1"/>
</dbReference>
<dbReference type="Pfam" id="PF12833">
    <property type="entry name" value="HTH_18"/>
    <property type="match status" value="1"/>
</dbReference>
<dbReference type="Gene3D" id="1.10.10.60">
    <property type="entry name" value="Homeodomain-like"/>
    <property type="match status" value="2"/>
</dbReference>
<name>A0ABT2UEY7_9BACL</name>
<dbReference type="Gene3D" id="2.60.120.10">
    <property type="entry name" value="Jelly Rolls"/>
    <property type="match status" value="1"/>
</dbReference>